<comment type="caution">
    <text evidence="1">The sequence shown here is derived from an EMBL/GenBank/DDBJ whole genome shotgun (WGS) entry which is preliminary data.</text>
</comment>
<proteinExistence type="predicted"/>
<name>A0ABU1M4V0_9HYPH</name>
<dbReference type="RefSeq" id="WP_310010261.1">
    <property type="nucleotide sequence ID" value="NZ_JAVDQT010000001.1"/>
</dbReference>
<keyword evidence="2" id="KW-1185">Reference proteome</keyword>
<dbReference type="EMBL" id="JAVDQT010000001">
    <property type="protein sequence ID" value="MDR6431066.1"/>
    <property type="molecule type" value="Genomic_DNA"/>
</dbReference>
<evidence type="ECO:0000313" key="2">
    <source>
        <dbReference type="Proteomes" id="UP001184614"/>
    </source>
</evidence>
<sequence length="106" mass="11730">MTIIDRLSKLDGADREVDRQIHAYFGLPFSEVLCDKPFLYNAYTASVDAAIALAERVLPGWDWGKDDNGFMYLYQPDTDDCISVQAASPAIALCIAILRAKEGSKL</sequence>
<evidence type="ECO:0008006" key="3">
    <source>
        <dbReference type="Google" id="ProtNLM"/>
    </source>
</evidence>
<accession>A0ABU1M4V0</accession>
<protein>
    <recommendedName>
        <fullName evidence="3">Phage ABA sandwich domain-containing protein</fullName>
    </recommendedName>
</protein>
<reference evidence="1 2" key="1">
    <citation type="submission" date="2023-07" db="EMBL/GenBank/DDBJ databases">
        <title>Sorghum-associated microbial communities from plants grown in Nebraska, USA.</title>
        <authorList>
            <person name="Schachtman D."/>
        </authorList>
    </citation>
    <scope>NUCLEOTIDE SEQUENCE [LARGE SCALE GENOMIC DNA]</scope>
    <source>
        <strain evidence="1 2">DS1730</strain>
    </source>
</reference>
<dbReference type="Proteomes" id="UP001184614">
    <property type="component" value="Unassembled WGS sequence"/>
</dbReference>
<evidence type="ECO:0000313" key="1">
    <source>
        <dbReference type="EMBL" id="MDR6431066.1"/>
    </source>
</evidence>
<gene>
    <name evidence="1" type="ORF">J2782_000771</name>
</gene>
<organism evidence="1 2">
    <name type="scientific">Brucella pseudogrignonensis</name>
    <dbReference type="NCBI Taxonomy" id="419475"/>
    <lineage>
        <taxon>Bacteria</taxon>
        <taxon>Pseudomonadati</taxon>
        <taxon>Pseudomonadota</taxon>
        <taxon>Alphaproteobacteria</taxon>
        <taxon>Hyphomicrobiales</taxon>
        <taxon>Brucellaceae</taxon>
        <taxon>Brucella/Ochrobactrum group</taxon>
        <taxon>Brucella</taxon>
    </lineage>
</organism>